<evidence type="ECO:0000259" key="12">
    <source>
        <dbReference type="Pfam" id="PF02517"/>
    </source>
</evidence>
<dbReference type="PANTHER" id="PTHR13046">
    <property type="entry name" value="PROTEASE U48 CAAX PRENYL PROTEASE RCE1"/>
    <property type="match status" value="1"/>
</dbReference>
<accession>A0A2T0FLQ7</accession>
<dbReference type="GO" id="GO:0071586">
    <property type="term" value="P:CAAX-box protein processing"/>
    <property type="evidence" value="ECO:0007669"/>
    <property type="project" value="InterPro"/>
</dbReference>
<dbReference type="InterPro" id="IPR003675">
    <property type="entry name" value="Rce1/LyrA-like_dom"/>
</dbReference>
<evidence type="ECO:0000256" key="3">
    <source>
        <dbReference type="ARBA" id="ARBA00022670"/>
    </source>
</evidence>
<keyword evidence="4 11" id="KW-0812">Transmembrane</keyword>
<dbReference type="GO" id="GO:0005789">
    <property type="term" value="C:endoplasmic reticulum membrane"/>
    <property type="evidence" value="ECO:0007669"/>
    <property type="project" value="UniProtKB-SubCell"/>
</dbReference>
<evidence type="ECO:0000256" key="4">
    <source>
        <dbReference type="ARBA" id="ARBA00022692"/>
    </source>
</evidence>
<evidence type="ECO:0000256" key="11">
    <source>
        <dbReference type="SAM" id="Phobius"/>
    </source>
</evidence>
<sequence>MVVRLLSSAFATFYWIGIYIKPKEGLRDDPAVIKNTMVRIVTSTTVAIALGPFAAQTLIGGDYWQNFNLMGLQMSPKGVAIALGLTMTLFSGPIIRNGIPRPEWSWPDLRDYLFGPLTEELVYRSVIISFYKQAGLSQTRMIWETPLYFGLAHMHHALRKYRQGVPLRECIIPAIAQLAMTTLFGAYASKLFLSLGSVWPIVAAHVFCNLMGPPDIDGPWWYRTLLIGGLSTFAYGLTKL</sequence>
<dbReference type="GeneID" id="36517293"/>
<evidence type="ECO:0000256" key="2">
    <source>
        <dbReference type="ARBA" id="ARBA00006897"/>
    </source>
</evidence>
<feature type="transmembrane region" description="Helical" evidence="11">
    <location>
        <begin position="37"/>
        <end position="59"/>
    </location>
</feature>
<evidence type="ECO:0000256" key="8">
    <source>
        <dbReference type="ARBA" id="ARBA00023136"/>
    </source>
</evidence>
<comment type="similarity">
    <text evidence="2">Belongs to the peptidase U48 family.</text>
</comment>
<feature type="transmembrane region" description="Helical" evidence="11">
    <location>
        <begin position="220"/>
        <end position="238"/>
    </location>
</feature>
<dbReference type="RefSeq" id="XP_024665869.1">
    <property type="nucleotide sequence ID" value="XM_024810102.1"/>
</dbReference>
<comment type="catalytic activity">
    <reaction evidence="9">
        <text>Hydrolyzes the peptide bond -P2-(S-farnesyl or geranylgeranyl)C-P1'-P2'-P3'-COOH where P1' and P2' are amino acids with aliphatic sidechains and P3' is any C-terminal residue.</text>
        <dbReference type="EC" id="3.4.26.1"/>
    </reaction>
</comment>
<dbReference type="GO" id="GO:0004222">
    <property type="term" value="F:metalloendopeptidase activity"/>
    <property type="evidence" value="ECO:0007669"/>
    <property type="project" value="InterPro"/>
</dbReference>
<evidence type="ECO:0000256" key="1">
    <source>
        <dbReference type="ARBA" id="ARBA00004477"/>
    </source>
</evidence>
<evidence type="ECO:0000256" key="10">
    <source>
        <dbReference type="ARBA" id="ARBA00049729"/>
    </source>
</evidence>
<evidence type="ECO:0000256" key="7">
    <source>
        <dbReference type="ARBA" id="ARBA00022989"/>
    </source>
</evidence>
<dbReference type="Proteomes" id="UP000238350">
    <property type="component" value="Unassembled WGS sequence"/>
</dbReference>
<dbReference type="AlphaFoldDB" id="A0A2T0FLQ7"/>
<gene>
    <name evidence="13" type="ORF">B9G98_03545</name>
</gene>
<comment type="caution">
    <text evidence="13">The sequence shown here is derived from an EMBL/GenBank/DDBJ whole genome shotgun (WGS) entry which is preliminary data.</text>
</comment>
<protein>
    <recommendedName>
        <fullName evidence="10">intramembrane prenyl-peptidase Rce1</fullName>
        <ecNumber evidence="10">3.4.26.1</ecNumber>
    </recommendedName>
</protein>
<dbReference type="STRING" id="45607.A0A2T0FLQ7"/>
<dbReference type="InterPro" id="IPR039731">
    <property type="entry name" value="Rce1"/>
</dbReference>
<evidence type="ECO:0000256" key="6">
    <source>
        <dbReference type="ARBA" id="ARBA00022824"/>
    </source>
</evidence>
<dbReference type="OrthoDB" id="4199794at2759"/>
<evidence type="ECO:0000256" key="5">
    <source>
        <dbReference type="ARBA" id="ARBA00022801"/>
    </source>
</evidence>
<keyword evidence="14" id="KW-1185">Reference proteome</keyword>
<keyword evidence="6" id="KW-0256">Endoplasmic reticulum</keyword>
<evidence type="ECO:0000313" key="13">
    <source>
        <dbReference type="EMBL" id="PRT55924.1"/>
    </source>
</evidence>
<proteinExistence type="inferred from homology"/>
<feature type="transmembrane region" description="Helical" evidence="11">
    <location>
        <begin position="79"/>
        <end position="95"/>
    </location>
</feature>
<dbReference type="Pfam" id="PF02517">
    <property type="entry name" value="Rce1-like"/>
    <property type="match status" value="1"/>
</dbReference>
<dbReference type="PANTHER" id="PTHR13046:SF0">
    <property type="entry name" value="CAAX PRENYL PROTEASE 2"/>
    <property type="match status" value="1"/>
</dbReference>
<keyword evidence="8 11" id="KW-0472">Membrane</keyword>
<reference evidence="13 14" key="1">
    <citation type="submission" date="2017-04" db="EMBL/GenBank/DDBJ databases">
        <title>Genome sequencing of [Candida] sorbophila.</title>
        <authorList>
            <person name="Ahn J.O."/>
        </authorList>
    </citation>
    <scope>NUCLEOTIDE SEQUENCE [LARGE SCALE GENOMIC DNA]</scope>
    <source>
        <strain evidence="13 14">DS02</strain>
    </source>
</reference>
<dbReference type="EMBL" id="NDIQ01000022">
    <property type="protein sequence ID" value="PRT55924.1"/>
    <property type="molecule type" value="Genomic_DNA"/>
</dbReference>
<keyword evidence="3 13" id="KW-0645">Protease</keyword>
<dbReference type="EC" id="3.4.26.1" evidence="10"/>
<keyword evidence="7 11" id="KW-1133">Transmembrane helix</keyword>
<evidence type="ECO:0000256" key="9">
    <source>
        <dbReference type="ARBA" id="ARBA00047280"/>
    </source>
</evidence>
<feature type="domain" description="CAAX prenyl protease 2/Lysostaphin resistance protein A-like" evidence="12">
    <location>
        <begin position="110"/>
        <end position="211"/>
    </location>
</feature>
<name>A0A2T0FLQ7_9ASCO</name>
<organism evidence="13 14">
    <name type="scientific">Wickerhamiella sorbophila</name>
    <dbReference type="NCBI Taxonomy" id="45607"/>
    <lineage>
        <taxon>Eukaryota</taxon>
        <taxon>Fungi</taxon>
        <taxon>Dikarya</taxon>
        <taxon>Ascomycota</taxon>
        <taxon>Saccharomycotina</taxon>
        <taxon>Dipodascomycetes</taxon>
        <taxon>Dipodascales</taxon>
        <taxon>Trichomonascaceae</taxon>
        <taxon>Wickerhamiella</taxon>
    </lineage>
</organism>
<comment type="subcellular location">
    <subcellularLocation>
        <location evidence="1">Endoplasmic reticulum membrane</location>
        <topology evidence="1">Multi-pass membrane protein</topology>
    </subcellularLocation>
</comment>
<keyword evidence="5" id="KW-0378">Hydrolase</keyword>
<evidence type="ECO:0000313" key="14">
    <source>
        <dbReference type="Proteomes" id="UP000238350"/>
    </source>
</evidence>